<organism evidence="1">
    <name type="scientific">freshwater metagenome</name>
    <dbReference type="NCBI Taxonomy" id="449393"/>
    <lineage>
        <taxon>unclassified sequences</taxon>
        <taxon>metagenomes</taxon>
        <taxon>ecological metagenomes</taxon>
    </lineage>
</organism>
<evidence type="ECO:0000313" key="1">
    <source>
        <dbReference type="EMBL" id="CAB4657858.1"/>
    </source>
</evidence>
<accession>A0A6J6L9H3</accession>
<dbReference type="EMBL" id="CAEZWQ010000021">
    <property type="protein sequence ID" value="CAB4657858.1"/>
    <property type="molecule type" value="Genomic_DNA"/>
</dbReference>
<name>A0A6J6L9H3_9ZZZZ</name>
<proteinExistence type="predicted"/>
<protein>
    <submittedName>
        <fullName evidence="1">Unannotated protein</fullName>
    </submittedName>
</protein>
<gene>
    <name evidence="1" type="ORF">UFOPK2275_00334</name>
</gene>
<reference evidence="1" key="1">
    <citation type="submission" date="2020-05" db="EMBL/GenBank/DDBJ databases">
        <authorList>
            <person name="Chiriac C."/>
            <person name="Salcher M."/>
            <person name="Ghai R."/>
            <person name="Kavagutti S V."/>
        </authorList>
    </citation>
    <scope>NUCLEOTIDE SEQUENCE</scope>
</reference>
<dbReference type="AlphaFoldDB" id="A0A6J6L9H3"/>
<sequence length="157" mass="15973">MATVRGIGVAVITNKCGGFCAFTLRASRCSTPNLCCSSTTIKPKSLNSTFSPRRACVPIIIPAAPVAANESASLRAGALCDPVISVSRVALSALPSVPPSANGPKSFSKVRTCCAAKTSVGARRAACPPLSTTANIARSATTVFPEPTSPCSKRCMG</sequence>